<feature type="signal peptide" evidence="2">
    <location>
        <begin position="1"/>
        <end position="20"/>
    </location>
</feature>
<dbReference type="PANTHER" id="PTHR31988">
    <property type="entry name" value="ESTERASE, PUTATIVE (DUF303)-RELATED"/>
    <property type="match status" value="1"/>
</dbReference>
<keyword evidence="5" id="KW-1185">Reference proteome</keyword>
<feature type="domain" description="Sialate O-acetylesterase" evidence="3">
    <location>
        <begin position="33"/>
        <end position="272"/>
    </location>
</feature>
<dbReference type="Gene3D" id="3.40.50.1110">
    <property type="entry name" value="SGNH hydrolase"/>
    <property type="match status" value="1"/>
</dbReference>
<dbReference type="InterPro" id="IPR036514">
    <property type="entry name" value="SGNH_hydro_sf"/>
</dbReference>
<dbReference type="Pfam" id="PF03629">
    <property type="entry name" value="SASA"/>
    <property type="match status" value="1"/>
</dbReference>
<evidence type="ECO:0000259" key="3">
    <source>
        <dbReference type="Pfam" id="PF03629"/>
    </source>
</evidence>
<feature type="chain" id="PRO_5012669774" description="Sialate O-acetylesterase domain-containing protein" evidence="2">
    <location>
        <begin position="21"/>
        <end position="275"/>
    </location>
</feature>
<name>A0A239DN71_9BACT</name>
<dbReference type="OrthoDB" id="852035at2"/>
<reference evidence="5" key="1">
    <citation type="submission" date="2017-06" db="EMBL/GenBank/DDBJ databases">
        <authorList>
            <person name="Varghese N."/>
            <person name="Submissions S."/>
        </authorList>
    </citation>
    <scope>NUCLEOTIDE SEQUENCE [LARGE SCALE GENOMIC DNA]</scope>
    <source>
        <strain evidence="5">NKM1</strain>
    </source>
</reference>
<dbReference type="EMBL" id="FZOQ01000005">
    <property type="protein sequence ID" value="SNS33609.1"/>
    <property type="molecule type" value="Genomic_DNA"/>
</dbReference>
<dbReference type="PROSITE" id="PS51257">
    <property type="entry name" value="PROKAR_LIPOPROTEIN"/>
    <property type="match status" value="1"/>
</dbReference>
<dbReference type="InterPro" id="IPR005181">
    <property type="entry name" value="SASA"/>
</dbReference>
<accession>A0A239DN71</accession>
<proteinExistence type="predicted"/>
<dbReference type="PANTHER" id="PTHR31988:SF19">
    <property type="entry name" value="9-O-ACETYL-N-ACETYLNEURAMINIC ACID DEACETYLASE-RELATED"/>
    <property type="match status" value="1"/>
</dbReference>
<gene>
    <name evidence="4" type="ORF">SAMN06296052_10532</name>
</gene>
<dbReference type="RefSeq" id="WP_089318465.1">
    <property type="nucleotide sequence ID" value="NZ_FZOQ01000005.1"/>
</dbReference>
<dbReference type="Proteomes" id="UP000198432">
    <property type="component" value="Unassembled WGS sequence"/>
</dbReference>
<evidence type="ECO:0000313" key="5">
    <source>
        <dbReference type="Proteomes" id="UP000198432"/>
    </source>
</evidence>
<sequence>MERAFSILLLLLTCAFVASCGKEEPDLPEGEPVDVHIIIGQSNSIGRAAIYQLPPEYHKPLEGCYIFNRANEQFELILTGVNTQSEKGQFGPVVQAAKLLREYKGQNVYFIVAGVGGSQLYKSGTQELLDWHPDSEELILQTKQTIEEARATLLAQGKAPQFKSIAWWQGEHDSFNEAKALAYQENETALFKAFDQVPYLSKAKRVVYKIFSDADILPHAATINAAKAKRAASDPRTVAVIETDGYTRIPNDRIHATDTGQLQAGRDLFNAIKDL</sequence>
<organism evidence="4 5">
    <name type="scientific">Pontibacter ummariensis</name>
    <dbReference type="NCBI Taxonomy" id="1610492"/>
    <lineage>
        <taxon>Bacteria</taxon>
        <taxon>Pseudomonadati</taxon>
        <taxon>Bacteroidota</taxon>
        <taxon>Cytophagia</taxon>
        <taxon>Cytophagales</taxon>
        <taxon>Hymenobacteraceae</taxon>
        <taxon>Pontibacter</taxon>
    </lineage>
</organism>
<evidence type="ECO:0000256" key="1">
    <source>
        <dbReference type="ARBA" id="ARBA00022801"/>
    </source>
</evidence>
<protein>
    <recommendedName>
        <fullName evidence="3">Sialate O-acetylesterase domain-containing protein</fullName>
    </recommendedName>
</protein>
<evidence type="ECO:0000313" key="4">
    <source>
        <dbReference type="EMBL" id="SNS33609.1"/>
    </source>
</evidence>
<dbReference type="SUPFAM" id="SSF52266">
    <property type="entry name" value="SGNH hydrolase"/>
    <property type="match status" value="1"/>
</dbReference>
<evidence type="ECO:0000256" key="2">
    <source>
        <dbReference type="SAM" id="SignalP"/>
    </source>
</evidence>
<keyword evidence="1" id="KW-0378">Hydrolase</keyword>
<dbReference type="InterPro" id="IPR052940">
    <property type="entry name" value="Carb_Esterase_6"/>
</dbReference>
<dbReference type="GO" id="GO:0016788">
    <property type="term" value="F:hydrolase activity, acting on ester bonds"/>
    <property type="evidence" value="ECO:0007669"/>
    <property type="project" value="UniProtKB-ARBA"/>
</dbReference>
<keyword evidence="2" id="KW-0732">Signal</keyword>
<dbReference type="AlphaFoldDB" id="A0A239DN71"/>